<organism evidence="4 5">
    <name type="scientific">Yinghuangia aomiensis</name>
    <dbReference type="NCBI Taxonomy" id="676205"/>
    <lineage>
        <taxon>Bacteria</taxon>
        <taxon>Bacillati</taxon>
        <taxon>Actinomycetota</taxon>
        <taxon>Actinomycetes</taxon>
        <taxon>Kitasatosporales</taxon>
        <taxon>Streptomycetaceae</taxon>
        <taxon>Yinghuangia</taxon>
    </lineage>
</organism>
<dbReference type="Gene3D" id="3.40.50.720">
    <property type="entry name" value="NAD(P)-binding Rossmann-like Domain"/>
    <property type="match status" value="1"/>
</dbReference>
<dbReference type="PANTHER" id="PTHR43377">
    <property type="entry name" value="BILIVERDIN REDUCTASE A"/>
    <property type="match status" value="1"/>
</dbReference>
<evidence type="ECO:0008006" key="6">
    <source>
        <dbReference type="Google" id="ProtNLM"/>
    </source>
</evidence>
<feature type="domain" description="Gfo/Idh/MocA-like oxidoreductase N-terminal" evidence="2">
    <location>
        <begin position="2"/>
        <end position="117"/>
    </location>
</feature>
<dbReference type="SUPFAM" id="SSF55347">
    <property type="entry name" value="Glyceraldehyde-3-phosphate dehydrogenase-like, C-terminal domain"/>
    <property type="match status" value="1"/>
</dbReference>
<evidence type="ECO:0000313" key="5">
    <source>
        <dbReference type="Proteomes" id="UP001500466"/>
    </source>
</evidence>
<proteinExistence type="predicted"/>
<evidence type="ECO:0000256" key="1">
    <source>
        <dbReference type="SAM" id="MobiDB-lite"/>
    </source>
</evidence>
<dbReference type="Proteomes" id="UP001500466">
    <property type="component" value="Unassembled WGS sequence"/>
</dbReference>
<feature type="region of interest" description="Disordered" evidence="1">
    <location>
        <begin position="326"/>
        <end position="346"/>
    </location>
</feature>
<name>A0ABP9GZ06_9ACTN</name>
<feature type="domain" description="GFO/IDH/MocA-like oxidoreductase" evidence="3">
    <location>
        <begin position="126"/>
        <end position="249"/>
    </location>
</feature>
<dbReference type="Pfam" id="PF01408">
    <property type="entry name" value="GFO_IDH_MocA"/>
    <property type="match status" value="1"/>
</dbReference>
<dbReference type="Pfam" id="PF22725">
    <property type="entry name" value="GFO_IDH_MocA_C3"/>
    <property type="match status" value="1"/>
</dbReference>
<reference evidence="5" key="1">
    <citation type="journal article" date="2019" name="Int. J. Syst. Evol. Microbiol.">
        <title>The Global Catalogue of Microorganisms (GCM) 10K type strain sequencing project: providing services to taxonomists for standard genome sequencing and annotation.</title>
        <authorList>
            <consortium name="The Broad Institute Genomics Platform"/>
            <consortium name="The Broad Institute Genome Sequencing Center for Infectious Disease"/>
            <person name="Wu L."/>
            <person name="Ma J."/>
        </authorList>
    </citation>
    <scope>NUCLEOTIDE SEQUENCE [LARGE SCALE GENOMIC DNA]</scope>
    <source>
        <strain evidence="5">JCM 17986</strain>
    </source>
</reference>
<accession>A0ABP9GZ06</accession>
<dbReference type="EMBL" id="BAABHS010000005">
    <property type="protein sequence ID" value="GAA4957023.1"/>
    <property type="molecule type" value="Genomic_DNA"/>
</dbReference>
<dbReference type="InterPro" id="IPR055170">
    <property type="entry name" value="GFO_IDH_MocA-like_dom"/>
</dbReference>
<evidence type="ECO:0000259" key="2">
    <source>
        <dbReference type="Pfam" id="PF01408"/>
    </source>
</evidence>
<dbReference type="InterPro" id="IPR000683">
    <property type="entry name" value="Gfo/Idh/MocA-like_OxRdtase_N"/>
</dbReference>
<dbReference type="Gene3D" id="3.30.360.10">
    <property type="entry name" value="Dihydrodipicolinate Reductase, domain 2"/>
    <property type="match status" value="1"/>
</dbReference>
<dbReference type="SUPFAM" id="SSF51735">
    <property type="entry name" value="NAD(P)-binding Rossmann-fold domains"/>
    <property type="match status" value="1"/>
</dbReference>
<dbReference type="InterPro" id="IPR051450">
    <property type="entry name" value="Gfo/Idh/MocA_Oxidoreductases"/>
</dbReference>
<protein>
    <recommendedName>
        <fullName evidence="6">Gfo/Idh/MocA family oxidoreductase</fullName>
    </recommendedName>
</protein>
<dbReference type="InterPro" id="IPR036291">
    <property type="entry name" value="NAD(P)-bd_dom_sf"/>
</dbReference>
<evidence type="ECO:0000313" key="4">
    <source>
        <dbReference type="EMBL" id="GAA4957023.1"/>
    </source>
</evidence>
<sequence>MVVGTGFIADEHIGALLGRRDADLVGVVDTHAGRAAAAARRNGGVRFTTDLAEALSWPGVDACIVCTPNGSHHALALAVADAGKHLLIEKPLTITVPEAVEVADAFAAAGTVLMAAHTHRFYDYGRAVKTAIDAGEVGRPEVVRLAILGDWIWPDWRAWVLDPKASGGHALHNGVHLLDLATWWLGARPESVYARGRKQTAAELDIHDYLEMVVRYSDGSVAVCEMSRGHRTGGVGLRDVMVLGSEGLLTLPWNGDGSPLLSERGFSQVPAPGGNGFAVQLAAWLDTISGQEPAMPVHDAVLAVAMGVAAERSMASRRPVLLSELGIPDRHAPSPGAPALDEGRTA</sequence>
<keyword evidence="5" id="KW-1185">Reference proteome</keyword>
<dbReference type="PANTHER" id="PTHR43377:SF1">
    <property type="entry name" value="BILIVERDIN REDUCTASE A"/>
    <property type="match status" value="1"/>
</dbReference>
<comment type="caution">
    <text evidence="4">The sequence shown here is derived from an EMBL/GenBank/DDBJ whole genome shotgun (WGS) entry which is preliminary data.</text>
</comment>
<gene>
    <name evidence="4" type="ORF">GCM10023205_19200</name>
</gene>
<evidence type="ECO:0000259" key="3">
    <source>
        <dbReference type="Pfam" id="PF22725"/>
    </source>
</evidence>